<accession>K1SHA8</accession>
<dbReference type="PANTHER" id="PTHR18968">
    <property type="entry name" value="THIAMINE PYROPHOSPHATE ENZYMES"/>
    <property type="match status" value="1"/>
</dbReference>
<dbReference type="InterPro" id="IPR029061">
    <property type="entry name" value="THDP-binding"/>
</dbReference>
<dbReference type="SUPFAM" id="SSF52518">
    <property type="entry name" value="Thiamin diphosphate-binding fold (THDP-binding)"/>
    <property type="match status" value="1"/>
</dbReference>
<dbReference type="GO" id="GO:0005948">
    <property type="term" value="C:acetolactate synthase complex"/>
    <property type="evidence" value="ECO:0007669"/>
    <property type="project" value="TreeGrafter"/>
</dbReference>
<evidence type="ECO:0000259" key="2">
    <source>
        <dbReference type="Pfam" id="PF02775"/>
    </source>
</evidence>
<dbReference type="InterPro" id="IPR045229">
    <property type="entry name" value="TPP_enz"/>
</dbReference>
<evidence type="ECO:0000256" key="1">
    <source>
        <dbReference type="ARBA" id="ARBA00007812"/>
    </source>
</evidence>
<sequence>QSHHTNGIKVIVMTNNRLGMVRELQTNGYDNRLTAVFLDGSPDFIKLADSYGIPAKRITDIADADKAIDEMLSSKGCYLLEVRVAENEKTIL</sequence>
<reference evidence="3" key="1">
    <citation type="journal article" date="2013" name="Environ. Microbiol.">
        <title>Microbiota from the distal guts of lean and obese adolescents exhibit partial functional redundancy besides clear differences in community structure.</title>
        <authorList>
            <person name="Ferrer M."/>
            <person name="Ruiz A."/>
            <person name="Lanza F."/>
            <person name="Haange S.B."/>
            <person name="Oberbach A."/>
            <person name="Till H."/>
            <person name="Bargiela R."/>
            <person name="Campoy C."/>
            <person name="Segura M.T."/>
            <person name="Richter M."/>
            <person name="von Bergen M."/>
            <person name="Seifert J."/>
            <person name="Suarez A."/>
        </authorList>
    </citation>
    <scope>NUCLEOTIDE SEQUENCE</scope>
</reference>
<evidence type="ECO:0000313" key="3">
    <source>
        <dbReference type="EMBL" id="EKC53105.1"/>
    </source>
</evidence>
<dbReference type="Pfam" id="PF02775">
    <property type="entry name" value="TPP_enzyme_C"/>
    <property type="match status" value="1"/>
</dbReference>
<dbReference type="GO" id="GO:0003984">
    <property type="term" value="F:acetolactate synthase activity"/>
    <property type="evidence" value="ECO:0007669"/>
    <property type="project" value="TreeGrafter"/>
</dbReference>
<dbReference type="GO" id="GO:0009099">
    <property type="term" value="P:L-valine biosynthetic process"/>
    <property type="evidence" value="ECO:0007669"/>
    <property type="project" value="TreeGrafter"/>
</dbReference>
<gene>
    <name evidence="3" type="ORF">OBE_12761</name>
</gene>
<name>K1SHA8_9ZZZZ</name>
<proteinExistence type="inferred from homology"/>
<comment type="caution">
    <text evidence="3">The sequence shown here is derived from an EMBL/GenBank/DDBJ whole genome shotgun (WGS) entry which is preliminary data.</text>
</comment>
<dbReference type="GO" id="GO:0009097">
    <property type="term" value="P:isoleucine biosynthetic process"/>
    <property type="evidence" value="ECO:0007669"/>
    <property type="project" value="TreeGrafter"/>
</dbReference>
<dbReference type="GO" id="GO:0030976">
    <property type="term" value="F:thiamine pyrophosphate binding"/>
    <property type="evidence" value="ECO:0007669"/>
    <property type="project" value="InterPro"/>
</dbReference>
<dbReference type="Gene3D" id="3.40.50.970">
    <property type="match status" value="1"/>
</dbReference>
<organism evidence="3">
    <name type="scientific">human gut metagenome</name>
    <dbReference type="NCBI Taxonomy" id="408170"/>
    <lineage>
        <taxon>unclassified sequences</taxon>
        <taxon>metagenomes</taxon>
        <taxon>organismal metagenomes</taxon>
    </lineage>
</organism>
<dbReference type="EMBL" id="AJWZ01008802">
    <property type="protein sequence ID" value="EKC53105.1"/>
    <property type="molecule type" value="Genomic_DNA"/>
</dbReference>
<comment type="similarity">
    <text evidence="1">Belongs to the TPP enzyme family.</text>
</comment>
<protein>
    <submittedName>
        <fullName evidence="3">Protein containing Thiamine pyrophosphate enzyme</fullName>
    </submittedName>
</protein>
<dbReference type="PANTHER" id="PTHR18968:SF13">
    <property type="entry name" value="ACETOLACTATE SYNTHASE CATALYTIC SUBUNIT, MITOCHONDRIAL"/>
    <property type="match status" value="1"/>
</dbReference>
<dbReference type="AlphaFoldDB" id="K1SHA8"/>
<dbReference type="GO" id="GO:0050660">
    <property type="term" value="F:flavin adenine dinucleotide binding"/>
    <property type="evidence" value="ECO:0007669"/>
    <property type="project" value="TreeGrafter"/>
</dbReference>
<dbReference type="InterPro" id="IPR011766">
    <property type="entry name" value="TPP_enzyme_TPP-bd"/>
</dbReference>
<feature type="domain" description="Thiamine pyrophosphate enzyme TPP-binding" evidence="2">
    <location>
        <begin position="7"/>
        <end position="82"/>
    </location>
</feature>
<feature type="non-terminal residue" evidence="3">
    <location>
        <position position="1"/>
    </location>
</feature>